<name>A0A8S1KFF3_PARPR</name>
<keyword evidence="3" id="KW-1185">Reference proteome</keyword>
<evidence type="ECO:0000313" key="3">
    <source>
        <dbReference type="Proteomes" id="UP000688137"/>
    </source>
</evidence>
<proteinExistence type="predicted"/>
<dbReference type="InterPro" id="IPR002048">
    <property type="entry name" value="EF_hand_dom"/>
</dbReference>
<organism evidence="2 3">
    <name type="scientific">Paramecium primaurelia</name>
    <dbReference type="NCBI Taxonomy" id="5886"/>
    <lineage>
        <taxon>Eukaryota</taxon>
        <taxon>Sar</taxon>
        <taxon>Alveolata</taxon>
        <taxon>Ciliophora</taxon>
        <taxon>Intramacronucleata</taxon>
        <taxon>Oligohymenophorea</taxon>
        <taxon>Peniculida</taxon>
        <taxon>Parameciidae</taxon>
        <taxon>Paramecium</taxon>
    </lineage>
</organism>
<evidence type="ECO:0000259" key="1">
    <source>
        <dbReference type="PROSITE" id="PS50222"/>
    </source>
</evidence>
<feature type="domain" description="EF-hand" evidence="1">
    <location>
        <begin position="170"/>
        <end position="205"/>
    </location>
</feature>
<dbReference type="InterPro" id="IPR018247">
    <property type="entry name" value="EF_Hand_1_Ca_BS"/>
</dbReference>
<dbReference type="OMA" id="INIEAIW"/>
<dbReference type="GO" id="GO:0005509">
    <property type="term" value="F:calcium ion binding"/>
    <property type="evidence" value="ECO:0007669"/>
    <property type="project" value="InterPro"/>
</dbReference>
<dbReference type="Proteomes" id="UP000688137">
    <property type="component" value="Unassembled WGS sequence"/>
</dbReference>
<comment type="caution">
    <text evidence="2">The sequence shown here is derived from an EMBL/GenBank/DDBJ whole genome shotgun (WGS) entry which is preliminary data.</text>
</comment>
<gene>
    <name evidence="2" type="ORF">PPRIM_AZ9-3.1.T0200079</name>
</gene>
<dbReference type="AlphaFoldDB" id="A0A8S1KFF3"/>
<dbReference type="PROSITE" id="PS00018">
    <property type="entry name" value="EF_HAND_1"/>
    <property type="match status" value="1"/>
</dbReference>
<dbReference type="EMBL" id="CAJJDM010000017">
    <property type="protein sequence ID" value="CAD8052943.1"/>
    <property type="molecule type" value="Genomic_DNA"/>
</dbReference>
<dbReference type="PROSITE" id="PS50222">
    <property type="entry name" value="EF_HAND_2"/>
    <property type="match status" value="1"/>
</dbReference>
<accession>A0A8S1KFF3</accession>
<reference evidence="2" key="1">
    <citation type="submission" date="2021-01" db="EMBL/GenBank/DDBJ databases">
        <authorList>
            <consortium name="Genoscope - CEA"/>
            <person name="William W."/>
        </authorList>
    </citation>
    <scope>NUCLEOTIDE SEQUENCE</scope>
</reference>
<sequence>MKNIKNNRQNFIDLIIHLLDLEEQIERTKIHMTSNEYFTLYRAFQIIDEQNTNQITQEAISKLISKPTEQCALLTDYYSEFKDNKLQFANFMNLCLPRSKPQLRAQLTQKLQKNIGSPEEQELIKEHLSILIANEIHFLQQIKQYPIEIEGLLDYPFKQKDLNQLVSDFGYKINIEAIWRRLDFDQNGVVTYEDMKKLFREQDQINDVDEQEIEKEKLRNKDIKLGWINNKACPYHSYSKQLRKRIQNFQEFEKQKSILRQNEWKQIRNFLYLIKEHSQIYFQIDQLLEKLNKFDSLKLFELLSINNRIEFQHFQNKIQEIVGQEFQLDYSDVEQLMIFFGGQSYEEFKKSLECSRILERKQPINMNVLKMLFIKLILLLQLSRYLKQQYKKKALIQNKDLLNEFGEFSQSNVLLMARKAEVELSLEEVNGFFKGQEVLEVRNVMSFLK</sequence>
<evidence type="ECO:0000313" key="2">
    <source>
        <dbReference type="EMBL" id="CAD8052943.1"/>
    </source>
</evidence>
<protein>
    <recommendedName>
        <fullName evidence="1">EF-hand domain-containing protein</fullName>
    </recommendedName>
</protein>